<accession>A0A1G4MEP3</accession>
<dbReference type="GO" id="GO:0005816">
    <property type="term" value="C:spindle pole body"/>
    <property type="evidence" value="ECO:0007669"/>
    <property type="project" value="UniProtKB-SubCell"/>
</dbReference>
<dbReference type="Gene3D" id="1.20.5.170">
    <property type="match status" value="1"/>
</dbReference>
<evidence type="ECO:0000256" key="11">
    <source>
        <dbReference type="SAM" id="Coils"/>
    </source>
</evidence>
<keyword evidence="15" id="KW-1185">Reference proteome</keyword>
<feature type="coiled-coil region" evidence="11">
    <location>
        <begin position="672"/>
        <end position="699"/>
    </location>
</feature>
<proteinExistence type="inferred from homology"/>
<organism evidence="14 15">
    <name type="scientific">Lachancea fermentati</name>
    <name type="common">Zygosaccharomyces fermentati</name>
    <dbReference type="NCBI Taxonomy" id="4955"/>
    <lineage>
        <taxon>Eukaryota</taxon>
        <taxon>Fungi</taxon>
        <taxon>Dikarya</taxon>
        <taxon>Ascomycota</taxon>
        <taxon>Saccharomycotina</taxon>
        <taxon>Saccharomycetes</taxon>
        <taxon>Saccharomycetales</taxon>
        <taxon>Saccharomycetaceae</taxon>
        <taxon>Lachancea</taxon>
    </lineage>
</organism>
<dbReference type="Pfam" id="PF18520">
    <property type="entry name" value="Spc110_C"/>
    <property type="match status" value="1"/>
</dbReference>
<keyword evidence="6 11" id="KW-0175">Coiled coil</keyword>
<evidence type="ECO:0000256" key="2">
    <source>
        <dbReference type="ARBA" id="ARBA00004317"/>
    </source>
</evidence>
<dbReference type="Gene3D" id="6.10.310.10">
    <property type="match status" value="1"/>
</dbReference>
<dbReference type="OMA" id="MENASNK"/>
<keyword evidence="8" id="KW-0539">Nucleus</keyword>
<evidence type="ECO:0000313" key="14">
    <source>
        <dbReference type="EMBL" id="SCW02275.1"/>
    </source>
</evidence>
<evidence type="ECO:0000256" key="12">
    <source>
        <dbReference type="SAM" id="MobiDB-lite"/>
    </source>
</evidence>
<feature type="region of interest" description="Disordered" evidence="12">
    <location>
        <begin position="338"/>
        <end position="360"/>
    </location>
</feature>
<feature type="compositionally biased region" description="Basic and acidic residues" evidence="12">
    <location>
        <begin position="28"/>
        <end position="48"/>
    </location>
</feature>
<dbReference type="GO" id="GO:0005634">
    <property type="term" value="C:nucleus"/>
    <property type="evidence" value="ECO:0007669"/>
    <property type="project" value="UniProtKB-SubCell"/>
</dbReference>
<keyword evidence="7" id="KW-0206">Cytoskeleton</keyword>
<keyword evidence="5" id="KW-0963">Cytoplasm</keyword>
<dbReference type="EMBL" id="LT598490">
    <property type="protein sequence ID" value="SCW02275.1"/>
    <property type="molecule type" value="Genomic_DNA"/>
</dbReference>
<evidence type="ECO:0000256" key="9">
    <source>
        <dbReference type="ARBA" id="ARBA00025064"/>
    </source>
</evidence>
<reference evidence="15" key="1">
    <citation type="submission" date="2016-03" db="EMBL/GenBank/DDBJ databases">
        <authorList>
            <person name="Devillers H."/>
        </authorList>
    </citation>
    <scope>NUCLEOTIDE SEQUENCE [LARGE SCALE GENOMIC DNA]</scope>
</reference>
<evidence type="ECO:0000256" key="10">
    <source>
        <dbReference type="ARBA" id="ARBA00032118"/>
    </source>
</evidence>
<feature type="coiled-coil region" evidence="11">
    <location>
        <begin position="384"/>
        <end position="613"/>
    </location>
</feature>
<evidence type="ECO:0000256" key="5">
    <source>
        <dbReference type="ARBA" id="ARBA00022490"/>
    </source>
</evidence>
<evidence type="ECO:0000256" key="6">
    <source>
        <dbReference type="ARBA" id="ARBA00023054"/>
    </source>
</evidence>
<name>A0A1G4MEP3_LACFM</name>
<evidence type="ECO:0000313" key="15">
    <source>
        <dbReference type="Proteomes" id="UP000190831"/>
    </source>
</evidence>
<dbReference type="OrthoDB" id="10255522at2759"/>
<evidence type="ECO:0000256" key="1">
    <source>
        <dbReference type="ARBA" id="ARBA00004123"/>
    </source>
</evidence>
<dbReference type="AlphaFoldDB" id="A0A1G4MEP3"/>
<protein>
    <recommendedName>
        <fullName evidence="4">Spindle pole body component 110</fullName>
    </recommendedName>
    <alternativeName>
        <fullName evidence="10">Spindle pole body spacer protein SPC110</fullName>
    </alternativeName>
</protein>
<evidence type="ECO:0000259" key="13">
    <source>
        <dbReference type="Pfam" id="PF18520"/>
    </source>
</evidence>
<dbReference type="InterPro" id="IPR040593">
    <property type="entry name" value="Spc110_C"/>
</dbReference>
<comment type="subcellular location">
    <subcellularLocation>
        <location evidence="2">Cytoplasm</location>
        <location evidence="2">Cytoskeleton</location>
        <location evidence="2">Microtubule organizing center</location>
        <location evidence="2">Spindle pole body</location>
    </subcellularLocation>
    <subcellularLocation>
        <location evidence="1">Nucleus</location>
    </subcellularLocation>
</comment>
<feature type="region of interest" description="Disordered" evidence="12">
    <location>
        <begin position="179"/>
        <end position="199"/>
    </location>
</feature>
<evidence type="ECO:0000256" key="7">
    <source>
        <dbReference type="ARBA" id="ARBA00023212"/>
    </source>
</evidence>
<evidence type="ECO:0000256" key="3">
    <source>
        <dbReference type="ARBA" id="ARBA00005853"/>
    </source>
</evidence>
<comment type="similarity">
    <text evidence="3">Belongs to the SPC110 family.</text>
</comment>
<sequence length="828" mass="96013">MSAIPDTPGGPNKVDSYEFTPIGFVKPAERKKISPVDDETRKRLSEHSDIEDDEPPQKTYKHDNTLNSTRIFNESSFDDTLPLHNGMSEFRKNLVAELVDTEIVGQNGSASNPLKEQQESLHKLSMENYNLRVKCNSLLKFLNNVTDDGELRKNLEILDEIQQWKNKYQSLSRAYRDLQKKCDEPERGEGDSKREELESKVSTYELELSKSKSALANLEKRVSELHVESGQRDEQHKASVGALRLEMSDLQASIVDKTRELEESRKKIERLSNQLLEYDHQGGSLLELEKQLDLKNEVIRNLETRLRESNHERQSLERQLDGKSTELGKLNLQLEQDRKEASQKLTEAMASSAATGNEAKDELHSVLSQYDTLKTQFGTLEKENEALKEGLKKRDEQMTQLQDRIRKLQNELYTEQASVGAKASNEERKLKEKLSKLTEKLEQLSVSKQTLEKENEALKKQIIAQISKSPNLKQNNRRVLEKEKEIKLLKSTIQDLENEVAQYRRDISEIKRTHSTKMNELEIQLQNSESRPLLQSKKLHNEMNILKLELESVKDTKHREILILQGKCDALKAENEQLLKQDDNHSNQLRKLLKEKQQELTDLAQRCSDLTIEKLRLGRDLTQMKETSAKQKEELKATSSKLDYITNEFVKLRETAERPSSALNSNIADKWAGKYQSMKQKLLNEVKMLQDENLALEKRLLERRGEARPISNATDGSLLQDEVDYYKLRYHREVKQNNDLKVMNEYLNRVLRAGSQHLRLDILKLENEVPGSDKVFGAYPSRLKFKTVALFVLACVRFRSVALKHRWDDQRLTYLQRKIVMDQERITW</sequence>
<dbReference type="Proteomes" id="UP000190831">
    <property type="component" value="Chromosome F"/>
</dbReference>
<evidence type="ECO:0000256" key="8">
    <source>
        <dbReference type="ARBA" id="ARBA00023242"/>
    </source>
</evidence>
<evidence type="ECO:0000256" key="4">
    <source>
        <dbReference type="ARBA" id="ARBA00016285"/>
    </source>
</evidence>
<feature type="region of interest" description="Disordered" evidence="12">
    <location>
        <begin position="28"/>
        <end position="63"/>
    </location>
</feature>
<feature type="domain" description="Spindle pole body component 110 C-terminal" evidence="13">
    <location>
        <begin position="781"/>
        <end position="828"/>
    </location>
</feature>
<comment type="function">
    <text evidence="9">Component of the spindle pole body (SPB) required for the proper execution of spindle pole body (SPB) duplication. Potential role in cross-linking filaments or anchoring other molecules. It is essential for growth.</text>
</comment>
<gene>
    <name evidence="14" type="ORF">LAFE_0F02850G</name>
</gene>